<reference evidence="2 3" key="1">
    <citation type="submission" date="2016-03" db="EMBL/GenBank/DDBJ databases">
        <authorList>
            <person name="Ploux O."/>
        </authorList>
    </citation>
    <scope>NUCLEOTIDE SEQUENCE [LARGE SCALE GENOMIC DNA]</scope>
    <source>
        <strain evidence="2 3">UAMH 11012</strain>
    </source>
</reference>
<proteinExistence type="predicted"/>
<evidence type="ECO:0000313" key="2">
    <source>
        <dbReference type="EMBL" id="CZR65242.1"/>
    </source>
</evidence>
<evidence type="ECO:0000313" key="3">
    <source>
        <dbReference type="Proteomes" id="UP000184330"/>
    </source>
</evidence>
<evidence type="ECO:0000259" key="1">
    <source>
        <dbReference type="Pfam" id="PF24864"/>
    </source>
</evidence>
<dbReference type="PANTHER" id="PTHR38790">
    <property type="entry name" value="2EXR DOMAIN-CONTAINING PROTEIN-RELATED"/>
    <property type="match status" value="1"/>
</dbReference>
<sequence>MASTFTSTMGSAKTRAQPSRLLELPGDIRQKIWTLVVTEDNAIIPIQLSEKSSKFLWSEAQRRMQLTSSPTQFGGELVAEVVSDISAAASLDVVALSRVCRQVHQEACLTHLFYTKNEFDFRQSSSLEYMAAITPRKRQAIRSITLEFRDKWYIDSYNEAFFTLLCACTGSETLRLRLVLTLPFRPEQDTEDIAGLRKLKDAVKGRVLDVYFDKPASDEGQGRLIREILKRAASEPRVPISQAEVQKAMLRADLDYDEDRVSDDNMTGERVQT</sequence>
<keyword evidence="3" id="KW-1185">Reference proteome</keyword>
<gene>
    <name evidence="2" type="ORF">PAC_15142</name>
</gene>
<dbReference type="Pfam" id="PF24864">
    <property type="entry name" value="DUF7730"/>
    <property type="match status" value="1"/>
</dbReference>
<dbReference type="OrthoDB" id="5413827at2759"/>
<dbReference type="Proteomes" id="UP000184330">
    <property type="component" value="Unassembled WGS sequence"/>
</dbReference>
<name>A0A1L7XJM7_9HELO</name>
<feature type="domain" description="DUF7730" evidence="1">
    <location>
        <begin position="17"/>
        <end position="149"/>
    </location>
</feature>
<dbReference type="InterPro" id="IPR056632">
    <property type="entry name" value="DUF7730"/>
</dbReference>
<dbReference type="PANTHER" id="PTHR38790:SF4">
    <property type="entry name" value="2EXR DOMAIN-CONTAINING PROTEIN"/>
    <property type="match status" value="1"/>
</dbReference>
<dbReference type="EMBL" id="FJOG01000030">
    <property type="protein sequence ID" value="CZR65242.1"/>
    <property type="molecule type" value="Genomic_DNA"/>
</dbReference>
<organism evidence="2 3">
    <name type="scientific">Phialocephala subalpina</name>
    <dbReference type="NCBI Taxonomy" id="576137"/>
    <lineage>
        <taxon>Eukaryota</taxon>
        <taxon>Fungi</taxon>
        <taxon>Dikarya</taxon>
        <taxon>Ascomycota</taxon>
        <taxon>Pezizomycotina</taxon>
        <taxon>Leotiomycetes</taxon>
        <taxon>Helotiales</taxon>
        <taxon>Mollisiaceae</taxon>
        <taxon>Phialocephala</taxon>
        <taxon>Phialocephala fortinii species complex</taxon>
    </lineage>
</organism>
<protein>
    <recommendedName>
        <fullName evidence="1">DUF7730 domain-containing protein</fullName>
    </recommendedName>
</protein>
<accession>A0A1L7XJM7</accession>
<dbReference type="AlphaFoldDB" id="A0A1L7XJM7"/>